<dbReference type="CDD" id="cd04250">
    <property type="entry name" value="AAK_NAGK-C"/>
    <property type="match status" value="1"/>
</dbReference>
<dbReference type="GO" id="GO:0042450">
    <property type="term" value="P:L-arginine biosynthetic process via ornithine"/>
    <property type="evidence" value="ECO:0007669"/>
    <property type="project" value="UniProtKB-UniRule"/>
</dbReference>
<proteinExistence type="inferred from homology"/>
<keyword evidence="5 9" id="KW-0547">Nucleotide-binding</keyword>
<dbReference type="EC" id="2.7.2.8" evidence="9"/>
<keyword evidence="3 9" id="KW-0028">Amino-acid biosynthesis</keyword>
<keyword evidence="2 9" id="KW-0055">Arginine biosynthesis</keyword>
<feature type="binding site" evidence="9">
    <location>
        <position position="266"/>
    </location>
    <ligand>
        <name>substrate</name>
    </ligand>
</feature>
<evidence type="ECO:0000256" key="4">
    <source>
        <dbReference type="ARBA" id="ARBA00022679"/>
    </source>
</evidence>
<keyword evidence="7 9" id="KW-0067">ATP-binding</keyword>
<evidence type="ECO:0000256" key="7">
    <source>
        <dbReference type="ARBA" id="ARBA00022840"/>
    </source>
</evidence>
<comment type="function">
    <text evidence="9">Catalyzes the ATP-dependent phosphorylation of N-acetyl-L-glutamate.</text>
</comment>
<evidence type="ECO:0000256" key="1">
    <source>
        <dbReference type="ARBA" id="ARBA00004828"/>
    </source>
</evidence>
<evidence type="ECO:0000256" key="10">
    <source>
        <dbReference type="SAM" id="MobiDB-lite"/>
    </source>
</evidence>
<dbReference type="GO" id="GO:0003991">
    <property type="term" value="F:acetylglutamate kinase activity"/>
    <property type="evidence" value="ECO:0007669"/>
    <property type="project" value="UniProtKB-UniRule"/>
</dbReference>
<feature type="site" description="Transition state stabilizer" evidence="9">
    <location>
        <position position="326"/>
    </location>
</feature>
<dbReference type="InterPro" id="IPR036393">
    <property type="entry name" value="AceGlu_kinase-like_sf"/>
</dbReference>
<evidence type="ECO:0000256" key="9">
    <source>
        <dbReference type="HAMAP-Rule" id="MF_00082"/>
    </source>
</evidence>
<sequence length="369" mass="39521">MHARSCAADGARIAAFAVAAPHETTGSQGHWPMHVPDPSETRRRPARTGFLAVQFAVFLVHLRNMLPAMSDPQLSSIDDIAPALKAEVLAEAMPYIRKYHGKTVVIKYGGNAMTEERLKRGFARDVILLKLVGINPVVVHGGGPQIDQALKKIGKQGTFIQGMRVTDEETMEVVEWVLGGEVQQDIVMLINQYGGQAVGLTGKDGGLINARKMLIPDRENAGELLDIGFVGEVDSINPAVVRALQDDAFIPVISPIGVGEDGQAYNINADLVAGKLATVLGAEKLVMMTNIPGVMDKDGKLLTDLSAREIDDLFADGTISGGMLPKISSALDAAKSGVKSVHIVDGRIEHSVLLEILTEQPFGTMIRSH</sequence>
<accession>A0A5E4RMB2</accession>
<comment type="pathway">
    <text evidence="1 9">Amino-acid biosynthesis; L-arginine biosynthesis; N(2)-acetyl-L-ornithine from L-glutamate: step 2/4.</text>
</comment>
<dbReference type="PANTHER" id="PTHR23342:SF0">
    <property type="entry name" value="N-ACETYLGLUTAMATE SYNTHASE, MITOCHONDRIAL"/>
    <property type="match status" value="1"/>
</dbReference>
<dbReference type="GO" id="GO:0005737">
    <property type="term" value="C:cytoplasm"/>
    <property type="evidence" value="ECO:0007669"/>
    <property type="project" value="UniProtKB-SubCell"/>
</dbReference>
<dbReference type="NCBIfam" id="TIGR00761">
    <property type="entry name" value="argB"/>
    <property type="match status" value="1"/>
</dbReference>
<dbReference type="GO" id="GO:0005524">
    <property type="term" value="F:ATP binding"/>
    <property type="evidence" value="ECO:0007669"/>
    <property type="project" value="UniProtKB-UniRule"/>
</dbReference>
<evidence type="ECO:0000256" key="3">
    <source>
        <dbReference type="ARBA" id="ARBA00022605"/>
    </source>
</evidence>
<dbReference type="AlphaFoldDB" id="A0A5E4RMB2"/>
<dbReference type="HAMAP" id="MF_00082">
    <property type="entry name" value="ArgB"/>
    <property type="match status" value="1"/>
</dbReference>
<dbReference type="Gene3D" id="3.40.1160.10">
    <property type="entry name" value="Acetylglutamate kinase-like"/>
    <property type="match status" value="1"/>
</dbReference>
<keyword evidence="4 9" id="KW-0808">Transferase</keyword>
<evidence type="ECO:0000256" key="6">
    <source>
        <dbReference type="ARBA" id="ARBA00022777"/>
    </source>
</evidence>
<dbReference type="PANTHER" id="PTHR23342">
    <property type="entry name" value="N-ACETYLGLUTAMATE SYNTHASE"/>
    <property type="match status" value="1"/>
</dbReference>
<evidence type="ECO:0000256" key="5">
    <source>
        <dbReference type="ARBA" id="ARBA00022741"/>
    </source>
</evidence>
<dbReference type="InterPro" id="IPR001057">
    <property type="entry name" value="Glu/AcGlu_kinase"/>
</dbReference>
<dbReference type="UniPathway" id="UPA00068">
    <property type="reaction ID" value="UER00107"/>
</dbReference>
<comment type="similarity">
    <text evidence="9">Belongs to the acetylglutamate kinase family. ArgB subfamily.</text>
</comment>
<feature type="binding site" evidence="9">
    <location>
        <begin position="142"/>
        <end position="143"/>
    </location>
    <ligand>
        <name>substrate</name>
    </ligand>
</feature>
<dbReference type="FunFam" id="3.40.1160.10:FF:000004">
    <property type="entry name" value="Acetylglutamate kinase"/>
    <property type="match status" value="1"/>
</dbReference>
<comment type="catalytic activity">
    <reaction evidence="8 9">
        <text>N-acetyl-L-glutamate + ATP = N-acetyl-L-glutamyl 5-phosphate + ADP</text>
        <dbReference type="Rhea" id="RHEA:14629"/>
        <dbReference type="ChEBI" id="CHEBI:30616"/>
        <dbReference type="ChEBI" id="CHEBI:44337"/>
        <dbReference type="ChEBI" id="CHEBI:57936"/>
        <dbReference type="ChEBI" id="CHEBI:456216"/>
        <dbReference type="EC" id="2.7.2.8"/>
    </reaction>
</comment>
<feature type="binding site" evidence="9">
    <location>
        <position position="164"/>
    </location>
    <ligand>
        <name>substrate</name>
    </ligand>
</feature>
<protein>
    <recommendedName>
        <fullName evidence="9">Acetylglutamate kinase</fullName>
        <ecNumber evidence="9">2.7.2.8</ecNumber>
    </recommendedName>
    <alternativeName>
        <fullName evidence="9">N-acetyl-L-glutamate 5-phosphotransferase</fullName>
    </alternativeName>
    <alternativeName>
        <fullName evidence="9">NAG kinase</fullName>
        <shortName evidence="9">NAGK</shortName>
    </alternativeName>
</protein>
<dbReference type="InterPro" id="IPR037528">
    <property type="entry name" value="ArgB"/>
</dbReference>
<feature type="site" description="Transition state stabilizer" evidence="9">
    <location>
        <position position="107"/>
    </location>
</feature>
<feature type="region of interest" description="Disordered" evidence="10">
    <location>
        <begin position="23"/>
        <end position="43"/>
    </location>
</feature>
<dbReference type="EMBL" id="CABPRU010000001">
    <property type="protein sequence ID" value="VVD64437.1"/>
    <property type="molecule type" value="Genomic_DNA"/>
</dbReference>
<keyword evidence="9" id="KW-0963">Cytoplasm</keyword>
<keyword evidence="13" id="KW-1185">Reference proteome</keyword>
<reference evidence="12 13" key="1">
    <citation type="submission" date="2019-08" db="EMBL/GenBank/DDBJ databases">
        <authorList>
            <person name="Peeters C."/>
        </authorList>
    </citation>
    <scope>NUCLEOTIDE SEQUENCE [LARGE SCALE GENOMIC DNA]</scope>
    <source>
        <strain evidence="12 13">LMG 31013</strain>
    </source>
</reference>
<feature type="domain" description="Aspartate/glutamate/uridylate kinase" evidence="11">
    <location>
        <begin position="102"/>
        <end position="345"/>
    </location>
</feature>
<dbReference type="InterPro" id="IPR004662">
    <property type="entry name" value="AcgluKinase_fam"/>
</dbReference>
<gene>
    <name evidence="9" type="primary">argB</name>
    <name evidence="12" type="ORF">PTE31013_00275</name>
</gene>
<evidence type="ECO:0000259" key="11">
    <source>
        <dbReference type="Pfam" id="PF00696"/>
    </source>
</evidence>
<dbReference type="PRINTS" id="PR00474">
    <property type="entry name" value="GLU5KINASE"/>
</dbReference>
<evidence type="ECO:0000313" key="12">
    <source>
        <dbReference type="EMBL" id="VVD64437.1"/>
    </source>
</evidence>
<evidence type="ECO:0000313" key="13">
    <source>
        <dbReference type="Proteomes" id="UP000334380"/>
    </source>
</evidence>
<dbReference type="InterPro" id="IPR041727">
    <property type="entry name" value="NAGK-C"/>
</dbReference>
<dbReference type="Proteomes" id="UP000334380">
    <property type="component" value="Unassembled WGS sequence"/>
</dbReference>
<keyword evidence="6 9" id="KW-0418">Kinase</keyword>
<name>A0A5E4RMB2_9BURK</name>
<evidence type="ECO:0000256" key="2">
    <source>
        <dbReference type="ARBA" id="ARBA00022571"/>
    </source>
</evidence>
<dbReference type="Pfam" id="PF00696">
    <property type="entry name" value="AA_kinase"/>
    <property type="match status" value="1"/>
</dbReference>
<dbReference type="InterPro" id="IPR001048">
    <property type="entry name" value="Asp/Glu/Uridylate_kinase"/>
</dbReference>
<dbReference type="SUPFAM" id="SSF53633">
    <property type="entry name" value="Carbamate kinase-like"/>
    <property type="match status" value="1"/>
</dbReference>
<evidence type="ECO:0000256" key="8">
    <source>
        <dbReference type="ARBA" id="ARBA00048141"/>
    </source>
</evidence>
<comment type="subcellular location">
    <subcellularLocation>
        <location evidence="9">Cytoplasm</location>
    </subcellularLocation>
</comment>
<organism evidence="12 13">
    <name type="scientific">Pandoraea terrigena</name>
    <dbReference type="NCBI Taxonomy" id="2508292"/>
    <lineage>
        <taxon>Bacteria</taxon>
        <taxon>Pseudomonadati</taxon>
        <taxon>Pseudomonadota</taxon>
        <taxon>Betaproteobacteria</taxon>
        <taxon>Burkholderiales</taxon>
        <taxon>Burkholderiaceae</taxon>
        <taxon>Pandoraea</taxon>
    </lineage>
</organism>